<proteinExistence type="predicted"/>
<comment type="caution">
    <text evidence="2">The sequence shown here is derived from an EMBL/GenBank/DDBJ whole genome shotgun (WGS) entry which is preliminary data.</text>
</comment>
<dbReference type="AlphaFoldDB" id="A0A318HET1"/>
<evidence type="ECO:0000313" key="2">
    <source>
        <dbReference type="EMBL" id="PXX07619.1"/>
    </source>
</evidence>
<sequence>MSAQQADEDDDAGPDASPSQPPAKAVLTELVHRASECTCKILVGTVPIPPAHVIFDNITPLLKSAIGAALDAISSAAQKIAKTVTRLAILVLGRVRDVLDAVRPGAFDFVKEQLLEEAQDRGGEHILSPVVRPIVARILDEGGCAVAIRQARSHRKGGPEPDNEAALRKILKHNKRWVAEPDTDACAK</sequence>
<reference evidence="3" key="1">
    <citation type="submission" date="2018-05" db="EMBL/GenBank/DDBJ databases">
        <authorList>
            <person name="Deangelis K."/>
            <person name="Huntemann M."/>
            <person name="Clum A."/>
            <person name="Pillay M."/>
            <person name="Palaniappan K."/>
            <person name="Varghese N."/>
            <person name="Mikhailova N."/>
            <person name="Stamatis D."/>
            <person name="Reddy T."/>
            <person name="Daum C."/>
            <person name="Shapiro N."/>
            <person name="Ivanova N."/>
            <person name="Kyrpides N."/>
            <person name="Woyke T."/>
        </authorList>
    </citation>
    <scope>NUCLEOTIDE SEQUENCE [LARGE SCALE GENOMIC DNA]</scope>
    <source>
        <strain evidence="3">GAS496</strain>
    </source>
</reference>
<gene>
    <name evidence="2" type="ORF">C8E89_1104</name>
</gene>
<evidence type="ECO:0000313" key="3">
    <source>
        <dbReference type="Proteomes" id="UP000247781"/>
    </source>
</evidence>
<dbReference type="EMBL" id="QJJU01000010">
    <property type="protein sequence ID" value="PXX07619.1"/>
    <property type="molecule type" value="Genomic_DNA"/>
</dbReference>
<organism evidence="2 3">
    <name type="scientific">Mycolicibacterium moriokaense</name>
    <dbReference type="NCBI Taxonomy" id="39691"/>
    <lineage>
        <taxon>Bacteria</taxon>
        <taxon>Bacillati</taxon>
        <taxon>Actinomycetota</taxon>
        <taxon>Actinomycetes</taxon>
        <taxon>Mycobacteriales</taxon>
        <taxon>Mycobacteriaceae</taxon>
        <taxon>Mycolicibacterium</taxon>
    </lineage>
</organism>
<accession>A0A318HET1</accession>
<feature type="compositionally biased region" description="Acidic residues" evidence="1">
    <location>
        <begin position="1"/>
        <end position="13"/>
    </location>
</feature>
<dbReference type="RefSeq" id="WP_110316997.1">
    <property type="nucleotide sequence ID" value="NZ_QJJU01000010.1"/>
</dbReference>
<reference evidence="2 3" key="2">
    <citation type="submission" date="2018-06" db="EMBL/GenBank/DDBJ databases">
        <title>Sequencing of bacterial isolates from soil warming experiment in Harvard Forest, Massachusetts, USA.</title>
        <authorList>
            <person name="Deangelis K.PhD."/>
        </authorList>
    </citation>
    <scope>NUCLEOTIDE SEQUENCE [LARGE SCALE GENOMIC DNA]</scope>
    <source>
        <strain evidence="2 3">GAS496</strain>
    </source>
</reference>
<name>A0A318HET1_9MYCO</name>
<evidence type="ECO:0000256" key="1">
    <source>
        <dbReference type="SAM" id="MobiDB-lite"/>
    </source>
</evidence>
<protein>
    <submittedName>
        <fullName evidence="2">Uncharacterized protein</fullName>
    </submittedName>
</protein>
<feature type="region of interest" description="Disordered" evidence="1">
    <location>
        <begin position="1"/>
        <end position="22"/>
    </location>
</feature>
<keyword evidence="3" id="KW-1185">Reference proteome</keyword>
<dbReference type="Proteomes" id="UP000247781">
    <property type="component" value="Unassembled WGS sequence"/>
</dbReference>